<sequence>MLEPGTDPDESKETGDSEENASQEEDTENAFSSQVQDEGAVVSEECNRDSMIEEIDAVEGSHQKSDDEGKLVAEFLPIDTCSNTEETSANEKKNAVILEKIPNQEIEVEKDSDASGSIHEDSAGEVNDVKDLALASSENCIENDSVLQDLPSKESTNNEETGCDKSDNELAERSDVYCPEDDKMNIVSKSVSPVHREGESIDLGDCKNMDEKDNSVLDMFHADANTPSEICLNVGENNKGIEEIVEFSEKYPNFLGKPTNSKTLPQCRLKRNYSCLHCGFSTQNPREHLYHLRDEHGERMRVFECPRCIYASKNHQKLIRHARMVHKLKIRQKDCSDGLSKKHSKSPKAKVSSLKSPRCSVSPGKSSRSSFGKSPKSCDGSEDMWDAEEEDEEFGEEEESPSKDGDKKMYNCEQCDYVCHSRKLLNRHETTLHLKRRFFRCVKCNYVTHLKGRYTKHMKYHQLPILKCEFCDFRTPYRWNLDRHMKNHTEDCGEYKCHMCNFTAQIKQSLTVHISNHHLTPEQIRERELRRTIGISDPADCTSDDQEMEMLRLERDEHPDALRLPGFDDPDSPMSTESHHNGNSFRVSNIDMGGNEDSHINAEGDDGEPRRKKPKIKITLKKMKEPKVKDTFFQELNERHNFEEDFIHPDDVVHRHGNVYIKTFKCHYCSFKAAFKNEVSRHEKKVHSIHGPKSEICSKKTKKLLKTSRTAKEHSDSYQQVVEHPQPLRGSATDTVGKSKNEAANCGLTLDFKERGKDKGSCKDLGQDQVGLSQKPNYESQAPHSKEPSPSKDAGKKKNASFLEKLQEKISTSNVQNLVCQFCGHESKCLSESVRHQKLHLSAKNIYASASLSTRCQFCRHRCKTTDDLVNHLKLCPEARKNQIMDSGRKLSTGRQDGGDDDDDDEENEFDDDCNNSYQDGYMEDTNLENTDSNKDDGKDEGTLDSTEENKHPMENKVFVWNKFKVVEDVEQQPLENKSKEEPDDDSEGEYRDGASDILDTPTKDSRSASPEMAVDYIESDTPQGPHIYSKRVYRCPQCSFWATTASRFHVHIVGHYNKKPYNCSECGYKSNWRWDITKHIKLKVSRDGSHQKAEVVITDSTGEKNYEKYDRYLTVVQLNETYAHRTEGGMHHRKGRPKRMPEKEEKEEDTEMVAPTISSQKPPMVSIPVSPCLQGLPRLTRAPAPGNTARPGPMPFGPILPGARMMVQLANSTPVSVAVSASDSSLRPPPPLSLRGTTPFKISSAALVPSTSMSSKVNPAGESINTVTSSAQYQIITPQNSSFSKFLLISVDFSAVHKRITEKLLKS</sequence>
<protein>
    <recommendedName>
        <fullName evidence="7">C2H2-type domain-containing protein</fullName>
    </recommendedName>
</protein>
<feature type="compositionally biased region" description="Polar residues" evidence="6">
    <location>
        <begin position="573"/>
        <end position="582"/>
    </location>
</feature>
<feature type="domain" description="C2H2-type" evidence="7">
    <location>
        <begin position="1034"/>
        <end position="1061"/>
    </location>
</feature>
<evidence type="ECO:0000256" key="4">
    <source>
        <dbReference type="ARBA" id="ARBA00022833"/>
    </source>
</evidence>
<proteinExistence type="predicted"/>
<dbReference type="GO" id="GO:0005634">
    <property type="term" value="C:nucleus"/>
    <property type="evidence" value="ECO:0007669"/>
    <property type="project" value="TreeGrafter"/>
</dbReference>
<feature type="domain" description="C2H2-type" evidence="7">
    <location>
        <begin position="410"/>
        <end position="438"/>
    </location>
</feature>
<feature type="compositionally biased region" description="Low complexity" evidence="6">
    <location>
        <begin position="358"/>
        <end position="378"/>
    </location>
</feature>
<evidence type="ECO:0000256" key="5">
    <source>
        <dbReference type="PROSITE-ProRule" id="PRU00042"/>
    </source>
</evidence>
<dbReference type="Proteomes" id="UP001381693">
    <property type="component" value="Unassembled WGS sequence"/>
</dbReference>
<name>A0AAN8WHQ4_HALRR</name>
<evidence type="ECO:0000313" key="8">
    <source>
        <dbReference type="EMBL" id="KAK7006782.1"/>
    </source>
</evidence>
<feature type="region of interest" description="Disordered" evidence="6">
    <location>
        <begin position="556"/>
        <end position="582"/>
    </location>
</feature>
<feature type="region of interest" description="Disordered" evidence="6">
    <location>
        <begin position="972"/>
        <end position="1011"/>
    </location>
</feature>
<dbReference type="PROSITE" id="PS50157">
    <property type="entry name" value="ZINC_FINGER_C2H2_2"/>
    <property type="match status" value="3"/>
</dbReference>
<comment type="caution">
    <text evidence="8">The sequence shown here is derived from an EMBL/GenBank/DDBJ whole genome shotgun (WGS) entry which is preliminary data.</text>
</comment>
<evidence type="ECO:0000256" key="6">
    <source>
        <dbReference type="SAM" id="MobiDB-lite"/>
    </source>
</evidence>
<dbReference type="Gene3D" id="3.30.160.60">
    <property type="entry name" value="Classic Zinc Finger"/>
    <property type="match status" value="4"/>
</dbReference>
<dbReference type="EMBL" id="JAXCGZ010023656">
    <property type="protein sequence ID" value="KAK7006782.1"/>
    <property type="molecule type" value="Genomic_DNA"/>
</dbReference>
<feature type="compositionally biased region" description="Acidic residues" evidence="6">
    <location>
        <begin position="16"/>
        <end position="28"/>
    </location>
</feature>
<dbReference type="InterPro" id="IPR050688">
    <property type="entry name" value="Zinc_finger/UBP_domain"/>
</dbReference>
<evidence type="ECO:0000256" key="2">
    <source>
        <dbReference type="ARBA" id="ARBA00022737"/>
    </source>
</evidence>
<feature type="region of interest" description="Disordered" evidence="6">
    <location>
        <begin position="705"/>
        <end position="737"/>
    </location>
</feature>
<accession>A0AAN8WHQ4</accession>
<feature type="region of interest" description="Disordered" evidence="6">
    <location>
        <begin position="887"/>
        <end position="955"/>
    </location>
</feature>
<organism evidence="8 9">
    <name type="scientific">Halocaridina rubra</name>
    <name type="common">Hawaiian red shrimp</name>
    <dbReference type="NCBI Taxonomy" id="373956"/>
    <lineage>
        <taxon>Eukaryota</taxon>
        <taxon>Metazoa</taxon>
        <taxon>Ecdysozoa</taxon>
        <taxon>Arthropoda</taxon>
        <taxon>Crustacea</taxon>
        <taxon>Multicrustacea</taxon>
        <taxon>Malacostraca</taxon>
        <taxon>Eumalacostraca</taxon>
        <taxon>Eucarida</taxon>
        <taxon>Decapoda</taxon>
        <taxon>Pleocyemata</taxon>
        <taxon>Caridea</taxon>
        <taxon>Atyoidea</taxon>
        <taxon>Atyidae</taxon>
        <taxon>Halocaridina</taxon>
    </lineage>
</organism>
<reference evidence="8 9" key="1">
    <citation type="submission" date="2023-11" db="EMBL/GenBank/DDBJ databases">
        <title>Halocaridina rubra genome assembly.</title>
        <authorList>
            <person name="Smith C."/>
        </authorList>
    </citation>
    <scope>NUCLEOTIDE SEQUENCE [LARGE SCALE GENOMIC DNA]</scope>
    <source>
        <strain evidence="8">EP-1</strain>
        <tissue evidence="8">Whole</tissue>
    </source>
</reference>
<feature type="compositionally biased region" description="Basic and acidic residues" evidence="6">
    <location>
        <begin position="932"/>
        <end position="955"/>
    </location>
</feature>
<evidence type="ECO:0000256" key="1">
    <source>
        <dbReference type="ARBA" id="ARBA00022723"/>
    </source>
</evidence>
<keyword evidence="9" id="KW-1185">Reference proteome</keyword>
<keyword evidence="2" id="KW-0677">Repeat</keyword>
<evidence type="ECO:0000313" key="9">
    <source>
        <dbReference type="Proteomes" id="UP001381693"/>
    </source>
</evidence>
<dbReference type="SUPFAM" id="SSF57667">
    <property type="entry name" value="beta-beta-alpha zinc fingers"/>
    <property type="match status" value="2"/>
</dbReference>
<dbReference type="GO" id="GO:0008270">
    <property type="term" value="F:zinc ion binding"/>
    <property type="evidence" value="ECO:0007669"/>
    <property type="project" value="UniProtKB-KW"/>
</dbReference>
<evidence type="ECO:0000256" key="3">
    <source>
        <dbReference type="ARBA" id="ARBA00022771"/>
    </source>
</evidence>
<feature type="compositionally biased region" description="Basic and acidic residues" evidence="6">
    <location>
        <begin position="107"/>
        <end position="124"/>
    </location>
</feature>
<feature type="region of interest" description="Disordered" evidence="6">
    <location>
        <begin position="145"/>
        <end position="168"/>
    </location>
</feature>
<keyword evidence="3 5" id="KW-0863">Zinc-finger</keyword>
<evidence type="ECO:0000259" key="7">
    <source>
        <dbReference type="PROSITE" id="PS50157"/>
    </source>
</evidence>
<dbReference type="InterPro" id="IPR036236">
    <property type="entry name" value="Znf_C2H2_sf"/>
</dbReference>
<feature type="region of interest" description="Disordered" evidence="6">
    <location>
        <begin position="104"/>
        <end position="124"/>
    </location>
</feature>
<feature type="region of interest" description="Disordered" evidence="6">
    <location>
        <begin position="756"/>
        <end position="798"/>
    </location>
</feature>
<dbReference type="InterPro" id="IPR013087">
    <property type="entry name" value="Znf_C2H2_type"/>
</dbReference>
<feature type="compositionally biased region" description="Basic and acidic residues" evidence="6">
    <location>
        <begin position="59"/>
        <end position="70"/>
    </location>
</feature>
<feature type="compositionally biased region" description="Basic and acidic residues" evidence="6">
    <location>
        <begin position="784"/>
        <end position="796"/>
    </location>
</feature>
<keyword evidence="4" id="KW-0862">Zinc</keyword>
<feature type="domain" description="C2H2-type" evidence="7">
    <location>
        <begin position="664"/>
        <end position="692"/>
    </location>
</feature>
<feature type="region of interest" description="Disordered" evidence="6">
    <location>
        <begin position="335"/>
        <end position="383"/>
    </location>
</feature>
<gene>
    <name evidence="8" type="ORF">SK128_026800</name>
</gene>
<feature type="compositionally biased region" description="Basic and acidic residues" evidence="6">
    <location>
        <begin position="756"/>
        <end position="766"/>
    </location>
</feature>
<feature type="compositionally biased region" description="Polar residues" evidence="6">
    <location>
        <begin position="770"/>
        <end position="783"/>
    </location>
</feature>
<feature type="region of interest" description="Disordered" evidence="6">
    <location>
        <begin position="1"/>
        <end position="70"/>
    </location>
</feature>
<keyword evidence="1" id="KW-0479">Metal-binding</keyword>
<dbReference type="PROSITE" id="PS00028">
    <property type="entry name" value="ZINC_FINGER_C2H2_1"/>
    <property type="match status" value="1"/>
</dbReference>
<dbReference type="PANTHER" id="PTHR24403:SF67">
    <property type="entry name" value="FI01116P-RELATED"/>
    <property type="match status" value="1"/>
</dbReference>
<dbReference type="PANTHER" id="PTHR24403">
    <property type="entry name" value="ZINC FINGER PROTEIN"/>
    <property type="match status" value="1"/>
</dbReference>
<feature type="region of interest" description="Disordered" evidence="6">
    <location>
        <begin position="1127"/>
        <end position="1154"/>
    </location>
</feature>
<dbReference type="GO" id="GO:0045944">
    <property type="term" value="P:positive regulation of transcription by RNA polymerase II"/>
    <property type="evidence" value="ECO:0007669"/>
    <property type="project" value="TreeGrafter"/>
</dbReference>
<dbReference type="SMART" id="SM00355">
    <property type="entry name" value="ZnF_C2H2"/>
    <property type="match status" value="11"/>
</dbReference>
<feature type="compositionally biased region" description="Acidic residues" evidence="6">
    <location>
        <begin position="899"/>
        <end position="914"/>
    </location>
</feature>